<evidence type="ECO:0000256" key="1">
    <source>
        <dbReference type="SAM" id="MobiDB-lite"/>
    </source>
</evidence>
<dbReference type="Pfam" id="PF21722">
    <property type="entry name" value="Gly_rich_2"/>
    <property type="match status" value="1"/>
</dbReference>
<reference evidence="4" key="1">
    <citation type="journal article" date="2014" name="Int. J. Syst. Evol. Microbiol.">
        <title>Complete genome sequence of Corynebacterium casei LMG S-19264T (=DSM 44701T), isolated from a smear-ripened cheese.</title>
        <authorList>
            <consortium name="US DOE Joint Genome Institute (JGI-PGF)"/>
            <person name="Walter F."/>
            <person name="Albersmeier A."/>
            <person name="Kalinowski J."/>
            <person name="Ruckert C."/>
        </authorList>
    </citation>
    <scope>NUCLEOTIDE SEQUENCE</scope>
    <source>
        <strain evidence="4">CGMCC 1.15425</strain>
    </source>
</reference>
<evidence type="ECO:0000313" key="5">
    <source>
        <dbReference type="Proteomes" id="UP000627715"/>
    </source>
</evidence>
<keyword evidence="5" id="KW-1185">Reference proteome</keyword>
<sequence length="3375" mass="350455">MNDTGKQKGIFPQDNPGWFCQFAHMYFSGLLLVLSVVLFHSTAFAQTTPVPGPITLDAAVTGSVSTSTPGSGPASGRTVHLFTGNGTLTPPPGLSTLDVLVIGGGGGGGTADSGFFGLTASGGGGGAGRFIESTIGINGNTANITVGTGGQGRTGRNAGTSGGSSSFSQLNTITAAGGGGGGGYSSVNGSSGGSGGGGGSNFSSSGSGGGNSGGSGFGANGGNGRSASFFSSGNNAGGGGGGAGGAGQSSPSNGSAGDGGNGRTSTFFGGTFAGGGGGGANSPGDGGSGGAGDGSQNSNAEDGSPNTGSGGGGSRGGNGGGGGSGRVQVRYYSPLMSLTQQPQAVVPSGAVISSGPQVTVLSGAPGNAPISGVPVTVSIQDSVGSPSLTGTLTVNTNASGVANFNNITITGDAGQYSLRFTVGGASDNFLISNQFTVNQDYFTIEHASSFGLCVDETLITITVRDAAGDPVEDYTGTVTLSNSGLHGSYTVEAGQNSVSNPSAGVAQYTFADADDGVVVLAYSTNTAGTITFDANDAVNEIATRDYALSMEIGACSVTITHNGTGGSCSVNGITLGVIDSAGNPAIGYTGIVTISSDPSTGNWTNPLGGQGTLTNGGGNDGEASYEFHVDDNAEVVLGYQNSTGGTYSFDATTSDSLSVSQNSGDLELSASCQFRIQHGGNSSICSIEEITISVTDANGDVITGFTGLMNLSTAGVTGGNWSKTGTASDAFGTLNPGSIDTGAASYFFTPDDQGTITLQFADDTAETVNFNLVASGVNQPSGQYDPDLVIGECIFRITHTGTTDVCSLAQVTVALYDFDGSPANNYTGTVNLSTSTGEGTWQSISSGSGTLNDPFAEDGSASYTFDLSDNGSATFNFTHSGSTGPVNFNASDSISTDPQDSGDQYDANLEVESCSVRISHGLNSNACAVTPVTFAVYDRNDNLATNYTGTLRISNNTGYGDWVQPGGAQGTLTAPTGADTGIADYAFDAGDNGSVTLNFRSQVTGTINFDADDDGIEEDGAYDPDLFYSSCFPQIFDGPSCTNNGTSTSVAIPAENSDPALRSRVVIMATMQIGNSTTNTTATFAGQAMTRVHRERNNNSQRATTEIWAILDDDLPNGAGTYNGQFNNGVGSPSICLLSVTGVAQEIPQPNATTPANGPVNGSTYTGSRVNGVHPSVTNITTNKNNAFVVSAITNNDTSNDANSYFFGAVQPAITMEDLWGGPQPSVQNNPPYRENNLAANPTGGKTAGSAGVLASMGLLEVSEPFRSGLGGPSINAHAVVAFNPLVTGEPLADGFVPVLLYETYAGRVNYRAIGNSMRDTPSSTQLTVNASLDCSMVNPATGSSATLNLPVGSQMKSAFLYWTGSGTQAQADNEVTFGPTGSEVNVVAEDVFIIEDVTDVSADFFAGFADVTDIVTSTGNYTLKNLSVQTGAPWNSNGTCAGGWSLIAIFEHPNEHVRVINLFHGFQPFQYSAFTLVPRNFRMATYDPSLLKPNGQVTHFTVEGDEQLFNGDESLGIQTAPGSTSFSTLPNSFNPDGREFNSTITRPIYTLAPSNFLEFDSTAGPNNDGYELDFPVSPGQQDNGGDRIGATWGIDVDTHYLSHTRLEDFGQVGNEAERITTRYSAGQDLVMLVSEVVAFTNYPIADIEVFITDSSPFKVGETGEYYINVRNNGNSSGTDDEATGEIIVTQRLPDGMTLANAGSVGGAGWTCSNVSLDPGAFTCVYDLTTLPGGQLDGGDSLPLLTVEVEVGEPPTYFPLQSNTEKATVRVLHSGGNCTVPAAGISPDPATCDRVPQFDNRNDLQNGGVDINDLENKTDNNNNVASINTVIEGRFTNLRMAKQVATILESGESAQYLLTVTNLGPDATTTPFTLSDAEPTGVDFVSASGSDWNCSTTSPTLNCTYSGTLAMNASTTLTLNVDVTGGIGFNVSNTAQVTAGAYNFDRFPGNNSATDSTEIVGPPVASQEKFLLSVSDLSDSTTIGGLGPFSNDDLVIYDPATDTAEMYFDNSALGFGVDDANAVHLLKNGHIVLSASAASSIGQNNVSFGPADLVRYDPISGQAEMFLQGSTVFSNPASVNINSVYVMDDCDGDEGHGTCSVLVSTTTGGTVGSNNLSFTASDVVRIWRSGPNAGQAEIYLDGSDGDVFGPAEGAGNVDVDAFYVRVDGSDATETIQNFALSTSNTTTTIGSGLDPVTGTLFTRDDVVQLDLENTPNSTSNLFVGDQALGIFQNTSNDRRLDALHVVEDGYIGHFSISQVQSGSVCEAGVLRITKHEGLSHDVDTDYYGSIRLSTSTGEGIWQLQNSSGVLTNFGGANDGQAIYRFVAADQGDVELRLAHGSSATVSVNVTNGVARELGSEDPSFIYNEVLTPITFADLFTTAAFNNNDGTLNFEDVWQEVDGITGAGTGLGANAGNVQVVNGSLQLTSSTTAANNSIEPSLSRVIDLDPMNLPYTEDVWLKFHYGHNALAFSDSFVVEARGSSSDSWVTLQNFTGITVDNTNTAILAEYNITTALGNASQSFSDTTEIRFRINEGYELDRKFFIRDVTVETATDQCGYSAVGQIDHYSISHSGTGISCVGIPVTITGHDSVHGVYASGESVNLTTSTTKGTWSRILQGSGTLTSVSAQGDNGAATYTFPPGESSVTLLFNHTVEAQVPDLVNVNVAGVTSGAIEVEDPDMTIVEAGFAFYNETQGDYQIRTQIAGKPSSTDPRGDLIALQAVRSSDNDPLQCAPLFDAGQTLEVELAAECSDPAACAAGTSFSVNGENISVVNSNSAANAAAYTPVTLDFIIQPSGDPGATIVTNYSDVGVMQLHARYNIPFGFFGDTNPVIGGAIVPDDPTSELSDDYMYGSSNTFVVRPFALSVDFESGDGPIVADRDTGTNQSVAADEDGSLYRKAGENFAALVSSVAWQAADDCNLDGQPDDGSEVDGMSQSCDEADLLDNPVTPSFYRDSQGLLNAYRIKLDVVSNQAENDGGVRGVLDSDILNRSNFANYGVDGVGRLETNYNEVGIIDIDAELVDFSEDPTTYLSTDAVIGRAKDVGRFYPERFDIVNVSLTPRVEASCSPPSTFTYMGEPFGLNIELVARNVQGQTTENYRAGFAKLDEYDDLNLKAIEEVTGNDNNDLTVRLSNDTMPATYQAQWSAVNGGELELEGNVIFERANPADPDGPFEDLIIAFVPTDSDGVTLAASDLDTEITEGDEDYSEIARHDYYYGRLIVDNAYGPETENLPITFRVEYFDGERFVINTADDCTIISAAELDLLPGTYTSDLDSGETSIVTPGAPEFNNGLVNGTESATNPTDAPMTATAPGEGNSGTVDVELDLDALGLPFLRYSWPHEGNDYDDNPRARLEFGVFRNHDRLINWQEVYNGATP</sequence>
<feature type="domain" description="DUF6701" evidence="2">
    <location>
        <begin position="2707"/>
        <end position="3369"/>
    </location>
</feature>
<evidence type="ECO:0008006" key="6">
    <source>
        <dbReference type="Google" id="ProtNLM"/>
    </source>
</evidence>
<comment type="caution">
    <text evidence="4">The sequence shown here is derived from an EMBL/GenBank/DDBJ whole genome shotgun (WGS) entry which is preliminary data.</text>
</comment>
<feature type="region of interest" description="Disordered" evidence="1">
    <location>
        <begin position="191"/>
        <end position="210"/>
    </location>
</feature>
<feature type="region of interest" description="Disordered" evidence="1">
    <location>
        <begin position="239"/>
        <end position="328"/>
    </location>
</feature>
<feature type="compositionally biased region" description="Gly residues" evidence="1">
    <location>
        <begin position="271"/>
        <end position="293"/>
    </location>
</feature>
<dbReference type="RefSeq" id="WP_157885691.1">
    <property type="nucleotide sequence ID" value="NZ_BMIY01000002.1"/>
</dbReference>
<dbReference type="Pfam" id="PF20419">
    <property type="entry name" value="DUF6701"/>
    <property type="match status" value="1"/>
</dbReference>
<organism evidence="4 5">
    <name type="scientific">Pseudohongiella nitratireducens</name>
    <dbReference type="NCBI Taxonomy" id="1768907"/>
    <lineage>
        <taxon>Bacteria</taxon>
        <taxon>Pseudomonadati</taxon>
        <taxon>Pseudomonadota</taxon>
        <taxon>Gammaproteobacteria</taxon>
        <taxon>Pseudomonadales</taxon>
        <taxon>Pseudohongiellaceae</taxon>
        <taxon>Pseudohongiella</taxon>
    </lineage>
</organism>
<evidence type="ECO:0000259" key="2">
    <source>
        <dbReference type="Pfam" id="PF20419"/>
    </source>
</evidence>
<dbReference type="InterPro" id="IPR046524">
    <property type="entry name" value="DUF6701"/>
</dbReference>
<dbReference type="InterPro" id="IPR049304">
    <property type="entry name" value="Gly_rich_dom"/>
</dbReference>
<gene>
    <name evidence="4" type="ORF">GCM10011403_03760</name>
</gene>
<protein>
    <recommendedName>
        <fullName evidence="6">DUF11 domain-containing protein</fullName>
    </recommendedName>
</protein>
<feature type="region of interest" description="Disordered" evidence="1">
    <location>
        <begin position="141"/>
        <end position="171"/>
    </location>
</feature>
<name>A0A917GL86_9GAMM</name>
<dbReference type="EMBL" id="BMIY01000002">
    <property type="protein sequence ID" value="GGG49878.1"/>
    <property type="molecule type" value="Genomic_DNA"/>
</dbReference>
<feature type="domain" description="Glycine-rich" evidence="3">
    <location>
        <begin position="84"/>
        <end position="332"/>
    </location>
</feature>
<dbReference type="OrthoDB" id="9790247at2"/>
<evidence type="ECO:0000259" key="3">
    <source>
        <dbReference type="Pfam" id="PF21722"/>
    </source>
</evidence>
<dbReference type="Proteomes" id="UP000627715">
    <property type="component" value="Unassembled WGS sequence"/>
</dbReference>
<feature type="compositionally biased region" description="Gly residues" evidence="1">
    <location>
        <begin position="308"/>
        <end position="325"/>
    </location>
</feature>
<reference evidence="4" key="2">
    <citation type="submission" date="2020-09" db="EMBL/GenBank/DDBJ databases">
        <authorList>
            <person name="Sun Q."/>
            <person name="Zhou Y."/>
        </authorList>
    </citation>
    <scope>NUCLEOTIDE SEQUENCE</scope>
    <source>
        <strain evidence="4">CGMCC 1.15425</strain>
    </source>
</reference>
<accession>A0A917GL86</accession>
<proteinExistence type="predicted"/>
<evidence type="ECO:0000313" key="4">
    <source>
        <dbReference type="EMBL" id="GGG49878.1"/>
    </source>
</evidence>